<gene>
    <name evidence="3" type="ORF">BVC71_14465</name>
</gene>
<sequence length="111" mass="11531">MEFEMARTAASTKDETIDDLHAQIATLKSDIAILTSTVKDLGIEKKDNLSAAASAGAEILKMKGQAAMHDAQVTAKKAAEQAETTVRENPAAAVGIAAGVGFLVGMFAGRR</sequence>
<feature type="domain" description="DUF883" evidence="2">
    <location>
        <begin position="82"/>
        <end position="111"/>
    </location>
</feature>
<keyword evidence="1" id="KW-0812">Transmembrane</keyword>
<proteinExistence type="predicted"/>
<dbReference type="PANTHER" id="PTHR35893">
    <property type="entry name" value="INNER MEMBRANE PROTEIN-RELATED"/>
    <property type="match status" value="1"/>
</dbReference>
<dbReference type="Pfam" id="PF19029">
    <property type="entry name" value="DUF883_C"/>
    <property type="match status" value="1"/>
</dbReference>
<dbReference type="PANTHER" id="PTHR35893:SF3">
    <property type="entry name" value="INNER MEMBRANE PROTEIN"/>
    <property type="match status" value="1"/>
</dbReference>
<name>A0A251WV65_9RHOB</name>
<dbReference type="AlphaFoldDB" id="A0A251WV65"/>
<reference evidence="3 4" key="1">
    <citation type="submission" date="2016-12" db="EMBL/GenBank/DDBJ databases">
        <title>The draft genome sequence of HSLHS2.</title>
        <authorList>
            <person name="Hu D."/>
            <person name="Wang L."/>
            <person name="Shao Z."/>
        </authorList>
    </citation>
    <scope>NUCLEOTIDE SEQUENCE [LARGE SCALE GENOMIC DNA]</scope>
    <source>
        <strain evidence="3">MCCC 1A06712</strain>
    </source>
</reference>
<evidence type="ECO:0000313" key="3">
    <source>
        <dbReference type="EMBL" id="OUD08236.1"/>
    </source>
</evidence>
<dbReference type="InterPro" id="IPR043605">
    <property type="entry name" value="DUF883_C"/>
</dbReference>
<protein>
    <recommendedName>
        <fullName evidence="2">DUF883 domain-containing protein</fullName>
    </recommendedName>
</protein>
<dbReference type="InterPro" id="IPR010279">
    <property type="entry name" value="YqjD/ElaB"/>
</dbReference>
<evidence type="ECO:0000259" key="2">
    <source>
        <dbReference type="Pfam" id="PF19029"/>
    </source>
</evidence>
<keyword evidence="1" id="KW-1133">Transmembrane helix</keyword>
<organism evidence="3 4">
    <name type="scientific">Marivivens niveibacter</name>
    <dbReference type="NCBI Taxonomy" id="1930667"/>
    <lineage>
        <taxon>Bacteria</taxon>
        <taxon>Pseudomonadati</taxon>
        <taxon>Pseudomonadota</taxon>
        <taxon>Alphaproteobacteria</taxon>
        <taxon>Rhodobacterales</taxon>
        <taxon>Paracoccaceae</taxon>
        <taxon>Marivivens group</taxon>
        <taxon>Marivivens</taxon>
    </lineage>
</organism>
<accession>A0A251WV65</accession>
<dbReference type="EMBL" id="MSPP01000007">
    <property type="protein sequence ID" value="OUD08236.1"/>
    <property type="molecule type" value="Genomic_DNA"/>
</dbReference>
<comment type="caution">
    <text evidence="3">The sequence shown here is derived from an EMBL/GenBank/DDBJ whole genome shotgun (WGS) entry which is preliminary data.</text>
</comment>
<keyword evidence="4" id="KW-1185">Reference proteome</keyword>
<feature type="transmembrane region" description="Helical" evidence="1">
    <location>
        <begin position="91"/>
        <end position="109"/>
    </location>
</feature>
<evidence type="ECO:0000313" key="4">
    <source>
        <dbReference type="Proteomes" id="UP000194664"/>
    </source>
</evidence>
<evidence type="ECO:0000256" key="1">
    <source>
        <dbReference type="SAM" id="Phobius"/>
    </source>
</evidence>
<keyword evidence="1" id="KW-0472">Membrane</keyword>
<dbReference type="Proteomes" id="UP000194664">
    <property type="component" value="Unassembled WGS sequence"/>
</dbReference>
<dbReference type="GO" id="GO:0043022">
    <property type="term" value="F:ribosome binding"/>
    <property type="evidence" value="ECO:0007669"/>
    <property type="project" value="InterPro"/>
</dbReference>